<dbReference type="Gene3D" id="3.40.50.720">
    <property type="entry name" value="NAD(P)-binding Rossmann-like Domain"/>
    <property type="match status" value="2"/>
</dbReference>
<dbReference type="RefSeq" id="WP_133108533.1">
    <property type="nucleotide sequence ID" value="NZ_SMNA01000007.1"/>
</dbReference>
<gene>
    <name evidence="4" type="ORF">EXU48_15180</name>
</gene>
<proteinExistence type="predicted"/>
<evidence type="ECO:0000259" key="3">
    <source>
        <dbReference type="Pfam" id="PF02826"/>
    </source>
</evidence>
<dbReference type="PANTHER" id="PTHR43333">
    <property type="entry name" value="2-HACID_DH_C DOMAIN-CONTAINING PROTEIN"/>
    <property type="match status" value="1"/>
</dbReference>
<name>A0ABY2E1P9_9MICO</name>
<dbReference type="SUPFAM" id="SSF52283">
    <property type="entry name" value="Formate/glycerate dehydrogenase catalytic domain-like"/>
    <property type="match status" value="1"/>
</dbReference>
<dbReference type="EMBL" id="SMNA01000007">
    <property type="protein sequence ID" value="TDE91500.1"/>
    <property type="molecule type" value="Genomic_DNA"/>
</dbReference>
<dbReference type="PANTHER" id="PTHR43333:SF1">
    <property type="entry name" value="D-ISOMER SPECIFIC 2-HYDROXYACID DEHYDROGENASE NAD-BINDING DOMAIN-CONTAINING PROTEIN"/>
    <property type="match status" value="1"/>
</dbReference>
<dbReference type="SUPFAM" id="SSF51735">
    <property type="entry name" value="NAD(P)-binding Rossmann-fold domains"/>
    <property type="match status" value="1"/>
</dbReference>
<evidence type="ECO:0000313" key="4">
    <source>
        <dbReference type="EMBL" id="TDE91500.1"/>
    </source>
</evidence>
<reference evidence="4 5" key="1">
    <citation type="submission" date="2019-03" db="EMBL/GenBank/DDBJ databases">
        <title>Genomic features of bacteria from cold environments.</title>
        <authorList>
            <person name="Shen L."/>
        </authorList>
    </citation>
    <scope>NUCLEOTIDE SEQUENCE [LARGE SCALE GENOMIC DNA]</scope>
    <source>
        <strain evidence="5">T3246-1</strain>
    </source>
</reference>
<comment type="caution">
    <text evidence="4">The sequence shown here is derived from an EMBL/GenBank/DDBJ whole genome shotgun (WGS) entry which is preliminary data.</text>
</comment>
<keyword evidence="2" id="KW-0520">NAD</keyword>
<evidence type="ECO:0000256" key="1">
    <source>
        <dbReference type="ARBA" id="ARBA00023002"/>
    </source>
</evidence>
<dbReference type="InterPro" id="IPR006140">
    <property type="entry name" value="D-isomer_DH_NAD-bd"/>
</dbReference>
<keyword evidence="1" id="KW-0560">Oxidoreductase</keyword>
<evidence type="ECO:0000256" key="2">
    <source>
        <dbReference type="ARBA" id="ARBA00023027"/>
    </source>
</evidence>
<protein>
    <submittedName>
        <fullName evidence="4">D-2-hydroxyacid dehydrogenase</fullName>
    </submittedName>
</protein>
<dbReference type="Pfam" id="PF02826">
    <property type="entry name" value="2-Hacid_dh_C"/>
    <property type="match status" value="1"/>
</dbReference>
<dbReference type="InterPro" id="IPR036291">
    <property type="entry name" value="NAD(P)-bd_dom_sf"/>
</dbReference>
<sequence length="320" mass="33949">MQDTAILVLGEHGPERRERLVTAAAGRPLWFAPHSDPTAGGADFDPAHVRAVLGAGGPAHLDPFPNVDWVHGAAAGVNALLTPEVLERRLTITSAAGNGAVPLAEHALMLMLMLNRDALRWLAAQRERRWERFTHGELAGSTVGIIGLGHSGMDLAAKAKACHMRVVGLARTPRPGGADNVDRIYAVEQLHDLLAESDFVVMTAPYTPSTRGLLGAAEFAAMKPSAFYICFSRGGIADDDALLAALREGIIAGAGLDAHAEEPLPPESPFWDLENVIITPHNGATSPGTGARGFDIMVENLTRYTAGEPLRNVVDQDAGY</sequence>
<keyword evidence="5" id="KW-1185">Reference proteome</keyword>
<dbReference type="CDD" id="cd05300">
    <property type="entry name" value="2-Hacid_dh_1"/>
    <property type="match status" value="1"/>
</dbReference>
<accession>A0ABY2E1P9</accession>
<organism evidence="4 5">
    <name type="scientific">Occultella glacieicola</name>
    <dbReference type="NCBI Taxonomy" id="2518684"/>
    <lineage>
        <taxon>Bacteria</taxon>
        <taxon>Bacillati</taxon>
        <taxon>Actinomycetota</taxon>
        <taxon>Actinomycetes</taxon>
        <taxon>Micrococcales</taxon>
        <taxon>Ruaniaceae</taxon>
        <taxon>Occultella</taxon>
    </lineage>
</organism>
<evidence type="ECO:0000313" key="5">
    <source>
        <dbReference type="Proteomes" id="UP000504882"/>
    </source>
</evidence>
<feature type="domain" description="D-isomer specific 2-hydroxyacid dehydrogenase NAD-binding" evidence="3">
    <location>
        <begin position="108"/>
        <end position="283"/>
    </location>
</feature>
<dbReference type="Proteomes" id="UP000504882">
    <property type="component" value="Unassembled WGS sequence"/>
</dbReference>